<dbReference type="STRING" id="265726.KY46_15845"/>
<evidence type="ECO:0000259" key="1">
    <source>
        <dbReference type="PROSITE" id="PS51186"/>
    </source>
</evidence>
<dbReference type="RefSeq" id="WP_052730046.1">
    <property type="nucleotide sequence ID" value="NZ_JWYV01000015.1"/>
</dbReference>
<dbReference type="InterPro" id="IPR041496">
    <property type="entry name" value="YitH/HolE_GNAT"/>
</dbReference>
<evidence type="ECO:0000313" key="2">
    <source>
        <dbReference type="EMBL" id="KKC98814.1"/>
    </source>
</evidence>
<dbReference type="GO" id="GO:0016747">
    <property type="term" value="F:acyltransferase activity, transferring groups other than amino-acyl groups"/>
    <property type="evidence" value="ECO:0007669"/>
    <property type="project" value="InterPro"/>
</dbReference>
<dbReference type="AlphaFoldDB" id="A0A0F5VBE7"/>
<dbReference type="Pfam" id="PF00583">
    <property type="entry name" value="Acetyltransf_1"/>
    <property type="match status" value="1"/>
</dbReference>
<dbReference type="Gene3D" id="3.40.630.90">
    <property type="match status" value="1"/>
</dbReference>
<dbReference type="PANTHER" id="PTHR47237:SF1">
    <property type="entry name" value="SLL0310 PROTEIN"/>
    <property type="match status" value="1"/>
</dbReference>
<dbReference type="Pfam" id="PF18014">
    <property type="entry name" value="Acetyltransf_18"/>
    <property type="match status" value="1"/>
</dbReference>
<dbReference type="CDD" id="cd04301">
    <property type="entry name" value="NAT_SF"/>
    <property type="match status" value="1"/>
</dbReference>
<dbReference type="PANTHER" id="PTHR47237">
    <property type="entry name" value="SLL0310 PROTEIN"/>
    <property type="match status" value="1"/>
</dbReference>
<dbReference type="OrthoDB" id="20916at2"/>
<evidence type="ECO:0000313" key="3">
    <source>
        <dbReference type="Proteomes" id="UP000033633"/>
    </source>
</evidence>
<keyword evidence="3" id="KW-1185">Reference proteome</keyword>
<dbReference type="InterPro" id="IPR052729">
    <property type="entry name" value="Acyl/Acetyltrans_Enzymes"/>
</dbReference>
<feature type="domain" description="N-acetyltransferase" evidence="1">
    <location>
        <begin position="17"/>
        <end position="156"/>
    </location>
</feature>
<organism evidence="2 3">
    <name type="scientific">Photobacterium halotolerans</name>
    <dbReference type="NCBI Taxonomy" id="265726"/>
    <lineage>
        <taxon>Bacteria</taxon>
        <taxon>Pseudomonadati</taxon>
        <taxon>Pseudomonadota</taxon>
        <taxon>Gammaproteobacteria</taxon>
        <taxon>Vibrionales</taxon>
        <taxon>Vibrionaceae</taxon>
        <taxon>Photobacterium</taxon>
    </lineage>
</organism>
<dbReference type="SUPFAM" id="SSF55729">
    <property type="entry name" value="Acyl-CoA N-acyltransferases (Nat)"/>
    <property type="match status" value="1"/>
</dbReference>
<sequence>MDIVKNKTETETSNSVWRVESANLAEWQAVIAWAKDEGWDMGIGDANAFFEVDDQGFFIGYLGKEPVAAMSVVNYSSRFSFLGHYLVSPAYRGQGYGLKLCQSAFYHGGERCMGLDGMPAQVDNYAKWGFAGDRYNLRMVGQVQQDYHCPDHIALVQAADIDALIAYDQSCTGIDRSALLKHWFIGETRYGFICRSGQEVTGIIGVRQSQEGYRVGPLFANSPDLVEPLFIAALSAVPQGGKVTLDVPEKADRTLISLAETHGFESIFQTLRMYRGEPPKEQEHKVWCIASLELG</sequence>
<comment type="caution">
    <text evidence="2">The sequence shown here is derived from an EMBL/GenBank/DDBJ whole genome shotgun (WGS) entry which is preliminary data.</text>
</comment>
<gene>
    <name evidence="2" type="ORF">KY46_15845</name>
</gene>
<accession>A0A0F5VBE7</accession>
<reference evidence="2 3" key="1">
    <citation type="submission" date="2014-12" db="EMBL/GenBank/DDBJ databases">
        <title>Mercury Reductase activity and rhizosphere competence traits in the genome of root associated Photobacterium halotolerans MELD1.</title>
        <authorList>
            <person name="Mathew D.C."/>
            <person name="Huang C.-C."/>
        </authorList>
    </citation>
    <scope>NUCLEOTIDE SEQUENCE [LARGE SCALE GENOMIC DNA]</scope>
    <source>
        <strain evidence="2 3">MELD1</strain>
    </source>
</reference>
<proteinExistence type="predicted"/>
<dbReference type="InterPro" id="IPR000182">
    <property type="entry name" value="GNAT_dom"/>
</dbReference>
<dbReference type="PATRIC" id="fig|265726.11.peg.1418"/>
<name>A0A0F5VBE7_9GAMM</name>
<dbReference type="Proteomes" id="UP000033633">
    <property type="component" value="Unassembled WGS sequence"/>
</dbReference>
<dbReference type="Gene3D" id="3.40.630.30">
    <property type="match status" value="1"/>
</dbReference>
<dbReference type="PROSITE" id="PS51186">
    <property type="entry name" value="GNAT"/>
    <property type="match status" value="1"/>
</dbReference>
<dbReference type="InterPro" id="IPR016181">
    <property type="entry name" value="Acyl_CoA_acyltransferase"/>
</dbReference>
<protein>
    <recommendedName>
        <fullName evidence="1">N-acetyltransferase domain-containing protein</fullName>
    </recommendedName>
</protein>
<dbReference type="EMBL" id="JWYV01000015">
    <property type="protein sequence ID" value="KKC98814.1"/>
    <property type="molecule type" value="Genomic_DNA"/>
</dbReference>